<comment type="subcellular location">
    <subcellularLocation>
        <location evidence="1">Secreted</location>
    </subcellularLocation>
</comment>
<keyword evidence="2" id="KW-0964">Secreted</keyword>
<feature type="coiled-coil region" evidence="4">
    <location>
        <begin position="229"/>
        <end position="262"/>
    </location>
</feature>
<comment type="similarity">
    <text evidence="3">In the N-terminal section; belongs to the LXG family.</text>
</comment>
<keyword evidence="7" id="KW-1185">Reference proteome</keyword>
<dbReference type="InterPro" id="IPR051768">
    <property type="entry name" value="Bact_secretion_toxin"/>
</dbReference>
<dbReference type="PATRIC" id="fig|284581.3.peg.4902"/>
<evidence type="ECO:0000313" key="7">
    <source>
        <dbReference type="Proteomes" id="UP000037558"/>
    </source>
</evidence>
<evidence type="ECO:0000256" key="3">
    <source>
        <dbReference type="ARBA" id="ARBA00034117"/>
    </source>
</evidence>
<feature type="domain" description="LXG" evidence="5">
    <location>
        <begin position="1"/>
        <end position="236"/>
    </location>
</feature>
<organism evidence="6 7">
    <name type="scientific">Priestia koreensis</name>
    <dbReference type="NCBI Taxonomy" id="284581"/>
    <lineage>
        <taxon>Bacteria</taxon>
        <taxon>Bacillati</taxon>
        <taxon>Bacillota</taxon>
        <taxon>Bacilli</taxon>
        <taxon>Bacillales</taxon>
        <taxon>Bacillaceae</taxon>
        <taxon>Priestia</taxon>
    </lineage>
</organism>
<dbReference type="AlphaFoldDB" id="A0A0M0KZV3"/>
<comment type="caution">
    <text evidence="6">The sequence shown here is derived from an EMBL/GenBank/DDBJ whole genome shotgun (WGS) entry which is preliminary data.</text>
</comment>
<dbReference type="EMBL" id="LILC01000016">
    <property type="protein sequence ID" value="KOO44346.1"/>
    <property type="molecule type" value="Genomic_DNA"/>
</dbReference>
<dbReference type="InterPro" id="IPR027797">
    <property type="entry name" value="PT-TG_dom"/>
</dbReference>
<dbReference type="STRING" id="284581.AMD01_13820"/>
<name>A0A0M0KZV3_9BACI</name>
<proteinExistence type="inferred from homology"/>
<dbReference type="PANTHER" id="PTHR34976">
    <property type="entry name" value="RIBONUCLEASE YQCG-RELATED"/>
    <property type="match status" value="1"/>
</dbReference>
<dbReference type="InterPro" id="IPR006829">
    <property type="entry name" value="LXG_dom"/>
</dbReference>
<feature type="coiled-coil region" evidence="4">
    <location>
        <begin position="14"/>
        <end position="41"/>
    </location>
</feature>
<evidence type="ECO:0000259" key="5">
    <source>
        <dbReference type="PROSITE" id="PS51756"/>
    </source>
</evidence>
<dbReference type="OrthoDB" id="6636741at2"/>
<accession>A0A0M0KZV3</accession>
<keyword evidence="4" id="KW-0175">Coiled coil</keyword>
<evidence type="ECO:0000313" key="6">
    <source>
        <dbReference type="EMBL" id="KOO44346.1"/>
    </source>
</evidence>
<evidence type="ECO:0000256" key="1">
    <source>
        <dbReference type="ARBA" id="ARBA00004613"/>
    </source>
</evidence>
<gene>
    <name evidence="6" type="ORF">AMD01_13820</name>
</gene>
<dbReference type="GO" id="GO:0005576">
    <property type="term" value="C:extracellular region"/>
    <property type="evidence" value="ECO:0007669"/>
    <property type="project" value="UniProtKB-SubCell"/>
</dbReference>
<sequence>MGKVYDAEGISTFAKEREKSYKALKKQLVALKKTLQAVVDLDDSLKGKGADKIKGFYRYQVDTADNWIDLVGMLQSHFSTLHIKAEEAKLSGETFVTVPFLEQDVQNGISQAKKLVDQQQTDLQKIFNTIDDILPLSVFSKETYDEYMDKAEKKRNSTVNAVEKLDADWLESYSAIDSNRTIVTTSTQLLHDATTKGGQAYPVLFDEKAYHESPLYQVRKEANEYATNYIDYNKEMEEVHKLKEEEKRREIEEANKEWYEKAWDAASTFTGEVTGYYDSKRAVEGIDPVTGRKLSASERVAAGAMAAAGFIPVVGWAGRAIKGGKGIYAVAKGVNAADHALDAYKTTKSLEVLSKAEKGLYGLVAANGLYEFGTGKDMFGNEISDEQRQNSLLQSLGIVGAGVVSTKLAAKTAKAGANAVVTSTKKLTAMRNVLSTQATERLIPAVQKGQRVYRAVANEVKNTMKKIGEIKIAPKSIKSFQPVGVPIPPIWMVDDWYKVKDLGRMFSVGGRGTGEVSKIDIGKTDIDALRKKWNVPETETVAVGKTDVKGLEDLNFEGGSPKVRKEAGLPDLDEVMPDRNIKAPGTNPLFTRHAEEGVLNEFDSAVIKAGIKPEDVTGTLKLHQSNPSGVCRKCYQGLANDKVPPGVLKQLSLKYPNLKIEVTSEIDESIKVTGRLNLMIKNGKYID</sequence>
<dbReference type="PROSITE" id="PS51756">
    <property type="entry name" value="LXG"/>
    <property type="match status" value="1"/>
</dbReference>
<dbReference type="RefSeq" id="WP_053402005.1">
    <property type="nucleotide sequence ID" value="NZ_LILC01000016.1"/>
</dbReference>
<reference evidence="7" key="1">
    <citation type="submission" date="2015-08" db="EMBL/GenBank/DDBJ databases">
        <title>Fjat-14210 dsm16467.</title>
        <authorList>
            <person name="Liu B."/>
            <person name="Wang J."/>
            <person name="Zhu Y."/>
            <person name="Liu G."/>
            <person name="Chen Q."/>
            <person name="Chen Z."/>
            <person name="Lan J."/>
            <person name="Che J."/>
            <person name="Ge C."/>
            <person name="Shi H."/>
            <person name="Pan Z."/>
            <person name="Liu X."/>
        </authorList>
    </citation>
    <scope>NUCLEOTIDE SEQUENCE [LARGE SCALE GENOMIC DNA]</scope>
    <source>
        <strain evidence="7">DSM 16467</strain>
    </source>
</reference>
<protein>
    <recommendedName>
        <fullName evidence="5">LXG domain-containing protein</fullName>
    </recommendedName>
</protein>
<dbReference type="Pfam" id="PF04740">
    <property type="entry name" value="LXG"/>
    <property type="match status" value="1"/>
</dbReference>
<dbReference type="Pfam" id="PF14449">
    <property type="entry name" value="PT-TG"/>
    <property type="match status" value="1"/>
</dbReference>
<dbReference type="Proteomes" id="UP000037558">
    <property type="component" value="Unassembled WGS sequence"/>
</dbReference>
<evidence type="ECO:0000256" key="4">
    <source>
        <dbReference type="SAM" id="Coils"/>
    </source>
</evidence>
<dbReference type="PANTHER" id="PTHR34976:SF2">
    <property type="entry name" value="TYPE VII SECRETION SYSTEM PROTEIN ESSD"/>
    <property type="match status" value="1"/>
</dbReference>
<evidence type="ECO:0000256" key="2">
    <source>
        <dbReference type="ARBA" id="ARBA00022525"/>
    </source>
</evidence>